<evidence type="ECO:0000313" key="2">
    <source>
        <dbReference type="EMBL" id="KAL0059217.1"/>
    </source>
</evidence>
<comment type="caution">
    <text evidence="2">The sequence shown here is derived from an EMBL/GenBank/DDBJ whole genome shotgun (WGS) entry which is preliminary data.</text>
</comment>
<proteinExistence type="predicted"/>
<accession>A0ABR2ZFJ6</accession>
<feature type="signal peptide" evidence="1">
    <location>
        <begin position="1"/>
        <end position="17"/>
    </location>
</feature>
<dbReference type="InterPro" id="IPR024079">
    <property type="entry name" value="MetalloPept_cat_dom_sf"/>
</dbReference>
<reference evidence="2 3" key="1">
    <citation type="submission" date="2024-05" db="EMBL/GenBank/DDBJ databases">
        <title>A draft genome resource for the thread blight pathogen Marasmius tenuissimus strain MS-2.</title>
        <authorList>
            <person name="Yulfo-Soto G.E."/>
            <person name="Baruah I.K."/>
            <person name="Amoako-Attah I."/>
            <person name="Bukari Y."/>
            <person name="Meinhardt L.W."/>
            <person name="Bailey B.A."/>
            <person name="Cohen S.P."/>
        </authorList>
    </citation>
    <scope>NUCLEOTIDE SEQUENCE [LARGE SCALE GENOMIC DNA]</scope>
    <source>
        <strain evidence="2 3">MS-2</strain>
    </source>
</reference>
<feature type="chain" id="PRO_5045045914" description="IgA peptidase M64-domain-containing protein" evidence="1">
    <location>
        <begin position="18"/>
        <end position="550"/>
    </location>
</feature>
<name>A0ABR2ZFJ6_9AGAR</name>
<dbReference type="InterPro" id="IPR019026">
    <property type="entry name" value="Peptidase_M64_IgA"/>
</dbReference>
<protein>
    <recommendedName>
        <fullName evidence="4">IgA peptidase M64-domain-containing protein</fullName>
    </recommendedName>
</protein>
<keyword evidence="3" id="KW-1185">Reference proteome</keyword>
<dbReference type="EMBL" id="JBBXMP010000242">
    <property type="protein sequence ID" value="KAL0059217.1"/>
    <property type="molecule type" value="Genomic_DNA"/>
</dbReference>
<evidence type="ECO:0000313" key="3">
    <source>
        <dbReference type="Proteomes" id="UP001437256"/>
    </source>
</evidence>
<evidence type="ECO:0008006" key="4">
    <source>
        <dbReference type="Google" id="ProtNLM"/>
    </source>
</evidence>
<keyword evidence="1" id="KW-0732">Signal</keyword>
<dbReference type="Pfam" id="PF09471">
    <property type="entry name" value="Peptidase_M64"/>
    <property type="match status" value="1"/>
</dbReference>
<gene>
    <name evidence="2" type="ORF">AAF712_014063</name>
</gene>
<dbReference type="Proteomes" id="UP001437256">
    <property type="component" value="Unassembled WGS sequence"/>
</dbReference>
<evidence type="ECO:0000256" key="1">
    <source>
        <dbReference type="SAM" id="SignalP"/>
    </source>
</evidence>
<sequence length="550" mass="62147">MLNVWLTLSLILGQALAGHKCANTFRVEDEPGRDTSRFSYRPDQQIPLKDHNVSPGEPTLPLEIVPLIVSGPYVNRVDLMFFSDGYLPEEKEKFLRDAQYLADDISGNQTFNTVKPLMNFWAAFTPSKESGIGIGGHPKKTPFGLYRDGTELRAVYTAYPEVIKDACDNLYDQCDYPILLGNDPLYGGLGGYPTIITSSTLNGPQILRHELGHSIIPVGEEYDGGFAYFGVNAYHNTSEPVPWAHHLSDRHPNHEHKDPKTHVEQSVMPLQDYAWTMLNTSSPWKTTFRSSGMYSRHLVRMSLSGLPERTDLRVELDGKDLEWKPKEGLGVDRWHYDFHQDEGLEGGEHEVSFTLLNEEREGLAQMCSVEILEFGDENEFVSEPGYYGIFPTYSEKNETSYRPTNEDCLMRIVTTPNFCKVCLEGLWLALLKRLSLIDTIVIRCEGDNTALEATFIPLAKYRREEERIEGEEYTITWSKDGEVLSDFTNKTKVVFPPEGALGKYKLEVDLVTPEVVLDKEGVLSSMVEFDVSKTCDWYEAGGMVSLSTNT</sequence>
<organism evidence="2 3">
    <name type="scientific">Marasmius tenuissimus</name>
    <dbReference type="NCBI Taxonomy" id="585030"/>
    <lineage>
        <taxon>Eukaryota</taxon>
        <taxon>Fungi</taxon>
        <taxon>Dikarya</taxon>
        <taxon>Basidiomycota</taxon>
        <taxon>Agaricomycotina</taxon>
        <taxon>Agaricomycetes</taxon>
        <taxon>Agaricomycetidae</taxon>
        <taxon>Agaricales</taxon>
        <taxon>Marasmiineae</taxon>
        <taxon>Marasmiaceae</taxon>
        <taxon>Marasmius</taxon>
    </lineage>
</organism>
<dbReference type="Gene3D" id="3.40.390.10">
    <property type="entry name" value="Collagenase (Catalytic Domain)"/>
    <property type="match status" value="1"/>
</dbReference>